<accession>A0A937DL41</accession>
<feature type="region of interest" description="Disordered" evidence="1">
    <location>
        <begin position="26"/>
        <end position="47"/>
    </location>
</feature>
<gene>
    <name evidence="2" type="ORF">JKP34_16550</name>
</gene>
<dbReference type="RefSeq" id="WP_201923897.1">
    <property type="nucleotide sequence ID" value="NZ_JAERQG010000004.1"/>
</dbReference>
<dbReference type="AlphaFoldDB" id="A0A937DL41"/>
<evidence type="ECO:0000256" key="1">
    <source>
        <dbReference type="SAM" id="MobiDB-lite"/>
    </source>
</evidence>
<keyword evidence="3" id="KW-1185">Reference proteome</keyword>
<reference evidence="2" key="1">
    <citation type="submission" date="2021-01" db="EMBL/GenBank/DDBJ databases">
        <title>Marivirga sp. nov., isolated from intertidal surface sediments.</title>
        <authorList>
            <person name="Zhang M."/>
        </authorList>
    </citation>
    <scope>NUCLEOTIDE SEQUENCE</scope>
    <source>
        <strain evidence="2">SM1354</strain>
    </source>
</reference>
<dbReference type="EMBL" id="JAERQG010000004">
    <property type="protein sequence ID" value="MBL0766881.1"/>
    <property type="molecule type" value="Genomic_DNA"/>
</dbReference>
<protein>
    <submittedName>
        <fullName evidence="2">Uncharacterized protein</fullName>
    </submittedName>
</protein>
<evidence type="ECO:0000313" key="3">
    <source>
        <dbReference type="Proteomes" id="UP000642920"/>
    </source>
</evidence>
<dbReference type="Proteomes" id="UP000642920">
    <property type="component" value="Unassembled WGS sequence"/>
</dbReference>
<proteinExistence type="predicted"/>
<evidence type="ECO:0000313" key="2">
    <source>
        <dbReference type="EMBL" id="MBL0766881.1"/>
    </source>
</evidence>
<sequence length="150" mass="16970">MYQTYFIDAIKLFLIAILFSCATSSKKKQGSSESNNNEPIKADIPWGPDIPPEYARLEGKLIHNEEVFNCNDTECTIQFIVKQVLGRGATFSDKIMTGDTLKAKLKYGVFSIKDSSQLKELKSPTSFIAEMQGNPLIEKKFTIYKFQKLN</sequence>
<comment type="caution">
    <text evidence="2">The sequence shown here is derived from an EMBL/GenBank/DDBJ whole genome shotgun (WGS) entry which is preliminary data.</text>
</comment>
<organism evidence="2 3">
    <name type="scientific">Marivirga atlantica</name>
    <dbReference type="NCBI Taxonomy" id="1548457"/>
    <lineage>
        <taxon>Bacteria</taxon>
        <taxon>Pseudomonadati</taxon>
        <taxon>Bacteroidota</taxon>
        <taxon>Cytophagia</taxon>
        <taxon>Cytophagales</taxon>
        <taxon>Marivirgaceae</taxon>
        <taxon>Marivirga</taxon>
    </lineage>
</organism>
<name>A0A937DL41_9BACT</name>